<feature type="transmembrane region" description="Helical" evidence="7">
    <location>
        <begin position="54"/>
        <end position="73"/>
    </location>
</feature>
<dbReference type="InterPro" id="IPR027417">
    <property type="entry name" value="P-loop_NTPase"/>
</dbReference>
<keyword evidence="4 10" id="KW-0067">ATP-binding</keyword>
<dbReference type="InterPro" id="IPR003593">
    <property type="entry name" value="AAA+_ATPase"/>
</dbReference>
<dbReference type="SUPFAM" id="SSF52540">
    <property type="entry name" value="P-loop containing nucleoside triphosphate hydrolases"/>
    <property type="match status" value="1"/>
</dbReference>
<keyword evidence="2 7" id="KW-0812">Transmembrane</keyword>
<gene>
    <name evidence="10" type="ORF">JK634_07660</name>
</gene>
<evidence type="ECO:0000256" key="2">
    <source>
        <dbReference type="ARBA" id="ARBA00022692"/>
    </source>
</evidence>
<evidence type="ECO:0000256" key="7">
    <source>
        <dbReference type="SAM" id="Phobius"/>
    </source>
</evidence>
<evidence type="ECO:0000256" key="3">
    <source>
        <dbReference type="ARBA" id="ARBA00022741"/>
    </source>
</evidence>
<dbReference type="FunFam" id="3.40.50.300:FF:000218">
    <property type="entry name" value="Multidrug ABC transporter ATP-binding protein"/>
    <property type="match status" value="1"/>
</dbReference>
<feature type="transmembrane region" description="Helical" evidence="7">
    <location>
        <begin position="240"/>
        <end position="261"/>
    </location>
</feature>
<dbReference type="EMBL" id="JAESWA010000022">
    <property type="protein sequence ID" value="MBL4931676.1"/>
    <property type="molecule type" value="Genomic_DNA"/>
</dbReference>
<keyword evidence="5 7" id="KW-1133">Transmembrane helix</keyword>
<dbReference type="InterPro" id="IPR011527">
    <property type="entry name" value="ABC1_TM_dom"/>
</dbReference>
<dbReference type="PROSITE" id="PS50893">
    <property type="entry name" value="ABC_TRANSPORTER_2"/>
    <property type="match status" value="1"/>
</dbReference>
<sequence length="577" mass="64857">MSQLFLITKKAKLPRFLFTISLLIMGSLGIIYVIESIYFGKVLDAAGTSLNSVKSAIFIIFLITLIEYVLGIVSKYTVARFSEIGMFNLRNSLSQKISHLKYKVYDETSTGDILSRTMSDLNGIGAFWSDTFINLFQDFFVFTTGLFVCLYISLKLTLVGFIFIPIVSFIIFKTSSIVEKASYDSRKFSGKMNSLAHNILMGMMTLKSFTLEDIMSRKFNESSKDFIKAEKKVGIASAKVYAIGSLIDYGPNIAVIILAGIMSINNMLTSGEYLTFTFTFGFVSNVLYDLQRYIISYRNSEAMARRLMGIYAYEDEKLFGIKTKESFDNPIINITNLSFSYSENHKILDCISLKINKNEVVAFVGASGSGKSTLIKVISGMYDIDCGNAEVAGFKIKEENIPSIRNQVAIVSQESYLFPGSIIENVRYGKPDASDEEVIEACKKADIHDFIMEQPNKYKTLVGEKGIYMSGGQRQRISIARAFLKNANILILDEPTSALDSESEKNIQYTIDKLMNGKTVIIVAHRLSTIINSDSIYVFDKGNIKEKGSHEDLVLKQGYYYDLYKKQFENNQEEETA</sequence>
<dbReference type="SMART" id="SM00382">
    <property type="entry name" value="AAA"/>
    <property type="match status" value="1"/>
</dbReference>
<dbReference type="InterPro" id="IPR003439">
    <property type="entry name" value="ABC_transporter-like_ATP-bd"/>
</dbReference>
<dbReference type="SUPFAM" id="SSF90123">
    <property type="entry name" value="ABC transporter transmembrane region"/>
    <property type="match status" value="1"/>
</dbReference>
<dbReference type="InterPro" id="IPR039421">
    <property type="entry name" value="Type_1_exporter"/>
</dbReference>
<accession>A0A937K2R3</accession>
<protein>
    <submittedName>
        <fullName evidence="10">ABC transporter ATP-binding protein</fullName>
    </submittedName>
</protein>
<feature type="domain" description="ABC transporter" evidence="8">
    <location>
        <begin position="332"/>
        <end position="566"/>
    </location>
</feature>
<feature type="domain" description="ABC transmembrane type-1" evidence="9">
    <location>
        <begin position="20"/>
        <end position="299"/>
    </location>
</feature>
<organism evidence="10 11">
    <name type="scientific">Clostridium paridis</name>
    <dbReference type="NCBI Taxonomy" id="2803863"/>
    <lineage>
        <taxon>Bacteria</taxon>
        <taxon>Bacillati</taxon>
        <taxon>Bacillota</taxon>
        <taxon>Clostridia</taxon>
        <taxon>Eubacteriales</taxon>
        <taxon>Clostridiaceae</taxon>
        <taxon>Clostridium</taxon>
    </lineage>
</organism>
<evidence type="ECO:0000256" key="4">
    <source>
        <dbReference type="ARBA" id="ARBA00022840"/>
    </source>
</evidence>
<dbReference type="Gene3D" id="1.20.1560.10">
    <property type="entry name" value="ABC transporter type 1, transmembrane domain"/>
    <property type="match status" value="1"/>
</dbReference>
<dbReference type="RefSeq" id="WP_202767063.1">
    <property type="nucleotide sequence ID" value="NZ_JAESWA010000022.1"/>
</dbReference>
<dbReference type="CDD" id="cd07346">
    <property type="entry name" value="ABC_6TM_exporters"/>
    <property type="match status" value="1"/>
</dbReference>
<dbReference type="GO" id="GO:0005524">
    <property type="term" value="F:ATP binding"/>
    <property type="evidence" value="ECO:0007669"/>
    <property type="project" value="UniProtKB-KW"/>
</dbReference>
<dbReference type="Pfam" id="PF00005">
    <property type="entry name" value="ABC_tran"/>
    <property type="match status" value="1"/>
</dbReference>
<dbReference type="GO" id="GO:0005886">
    <property type="term" value="C:plasma membrane"/>
    <property type="evidence" value="ECO:0007669"/>
    <property type="project" value="UniProtKB-SubCell"/>
</dbReference>
<evidence type="ECO:0000313" key="11">
    <source>
        <dbReference type="Proteomes" id="UP000623681"/>
    </source>
</evidence>
<reference evidence="10" key="1">
    <citation type="submission" date="2021-01" db="EMBL/GenBank/DDBJ databases">
        <title>Genome public.</title>
        <authorList>
            <person name="Liu C."/>
            <person name="Sun Q."/>
        </authorList>
    </citation>
    <scope>NUCLEOTIDE SEQUENCE</scope>
    <source>
        <strain evidence="10">YIM B02565</strain>
    </source>
</reference>
<keyword evidence="11" id="KW-1185">Reference proteome</keyword>
<keyword evidence="6 7" id="KW-0472">Membrane</keyword>
<dbReference type="PROSITE" id="PS00211">
    <property type="entry name" value="ABC_TRANSPORTER_1"/>
    <property type="match status" value="1"/>
</dbReference>
<name>A0A937K2R3_9CLOT</name>
<dbReference type="GO" id="GO:0015421">
    <property type="term" value="F:ABC-type oligopeptide transporter activity"/>
    <property type="evidence" value="ECO:0007669"/>
    <property type="project" value="TreeGrafter"/>
</dbReference>
<comment type="caution">
    <text evidence="10">The sequence shown here is derived from an EMBL/GenBank/DDBJ whole genome shotgun (WGS) entry which is preliminary data.</text>
</comment>
<evidence type="ECO:0000256" key="5">
    <source>
        <dbReference type="ARBA" id="ARBA00022989"/>
    </source>
</evidence>
<feature type="transmembrane region" description="Helical" evidence="7">
    <location>
        <begin position="16"/>
        <end position="34"/>
    </location>
</feature>
<proteinExistence type="predicted"/>
<evidence type="ECO:0000313" key="10">
    <source>
        <dbReference type="EMBL" id="MBL4931676.1"/>
    </source>
</evidence>
<dbReference type="Pfam" id="PF00664">
    <property type="entry name" value="ABC_membrane"/>
    <property type="match status" value="1"/>
</dbReference>
<comment type="subcellular location">
    <subcellularLocation>
        <location evidence="1">Cell membrane</location>
        <topology evidence="1">Multi-pass membrane protein</topology>
    </subcellularLocation>
</comment>
<evidence type="ECO:0000256" key="1">
    <source>
        <dbReference type="ARBA" id="ARBA00004651"/>
    </source>
</evidence>
<dbReference type="InterPro" id="IPR017871">
    <property type="entry name" value="ABC_transporter-like_CS"/>
</dbReference>
<dbReference type="PANTHER" id="PTHR43394">
    <property type="entry name" value="ATP-DEPENDENT PERMEASE MDL1, MITOCHONDRIAL"/>
    <property type="match status" value="1"/>
</dbReference>
<evidence type="ECO:0000259" key="8">
    <source>
        <dbReference type="PROSITE" id="PS50893"/>
    </source>
</evidence>
<dbReference type="Proteomes" id="UP000623681">
    <property type="component" value="Unassembled WGS sequence"/>
</dbReference>
<dbReference type="AlphaFoldDB" id="A0A937K2R3"/>
<dbReference type="InterPro" id="IPR036640">
    <property type="entry name" value="ABC1_TM_sf"/>
</dbReference>
<feature type="transmembrane region" description="Helical" evidence="7">
    <location>
        <begin position="273"/>
        <end position="290"/>
    </location>
</feature>
<keyword evidence="3" id="KW-0547">Nucleotide-binding</keyword>
<feature type="transmembrane region" description="Helical" evidence="7">
    <location>
        <begin position="139"/>
        <end position="172"/>
    </location>
</feature>
<dbReference type="GO" id="GO:0016887">
    <property type="term" value="F:ATP hydrolysis activity"/>
    <property type="evidence" value="ECO:0007669"/>
    <property type="project" value="InterPro"/>
</dbReference>
<dbReference type="Gene3D" id="3.40.50.300">
    <property type="entry name" value="P-loop containing nucleotide triphosphate hydrolases"/>
    <property type="match status" value="1"/>
</dbReference>
<evidence type="ECO:0000259" key="9">
    <source>
        <dbReference type="PROSITE" id="PS50929"/>
    </source>
</evidence>
<dbReference type="PROSITE" id="PS50929">
    <property type="entry name" value="ABC_TM1F"/>
    <property type="match status" value="1"/>
</dbReference>
<dbReference type="PANTHER" id="PTHR43394:SF1">
    <property type="entry name" value="ATP-BINDING CASSETTE SUB-FAMILY B MEMBER 10, MITOCHONDRIAL"/>
    <property type="match status" value="1"/>
</dbReference>
<evidence type="ECO:0000256" key="6">
    <source>
        <dbReference type="ARBA" id="ARBA00023136"/>
    </source>
</evidence>